<organism evidence="2 3">
    <name type="scientific">Rhodoferax aquaticus</name>
    <dbReference type="NCBI Taxonomy" id="2527691"/>
    <lineage>
        <taxon>Bacteria</taxon>
        <taxon>Pseudomonadati</taxon>
        <taxon>Pseudomonadota</taxon>
        <taxon>Betaproteobacteria</taxon>
        <taxon>Burkholderiales</taxon>
        <taxon>Comamonadaceae</taxon>
        <taxon>Rhodoferax</taxon>
    </lineage>
</organism>
<reference evidence="3" key="2">
    <citation type="journal article" date="2020" name="Int. J. Syst. Evol. Microbiol.">
        <title>Genomic insights into a novel species Rhodoferax aquaticus sp. nov., isolated from freshwater.</title>
        <authorList>
            <person name="Li T."/>
            <person name="Zhuo Y."/>
            <person name="Jin C.Z."/>
            <person name="Wu X."/>
            <person name="Ko S.R."/>
            <person name="Jin F.J."/>
            <person name="Ahn C.Y."/>
            <person name="Oh H.M."/>
            <person name="Lee H.G."/>
            <person name="Jin L."/>
        </authorList>
    </citation>
    <scope>NUCLEOTIDE SEQUENCE [LARGE SCALE GENOMIC DNA]</scope>
    <source>
        <strain evidence="3">Gr-4</strain>
    </source>
</reference>
<keyword evidence="3" id="KW-1185">Reference proteome</keyword>
<reference evidence="3" key="1">
    <citation type="submission" date="2019-02" db="EMBL/GenBank/DDBJ databases">
        <title>Complete genome sequence of Rhodoferax sp. Gr-4.</title>
        <authorList>
            <person name="Jin L."/>
        </authorList>
    </citation>
    <scope>NUCLEOTIDE SEQUENCE [LARGE SCALE GENOMIC DNA]</scope>
    <source>
        <strain evidence="3">Gr-4</strain>
    </source>
</reference>
<sequence>MKQAEIFSRVREVVGARQDSDVAAALGVTAANYATWKARGTVPYEKLCELAVQRKISLDWLLLGVGDSAGSGAIDVDLFSSVFHALWRGANEIGGDDTFPYVLSNACAIYSKLSSIADRVEQSKVLTMRVNLALGSLAHATVSVLRQQEVKNPNAGRNEQEILRISALAKSFDKAA</sequence>
<name>A0A515ES67_9BURK</name>
<dbReference type="InterPro" id="IPR010744">
    <property type="entry name" value="Phage_CI_N"/>
</dbReference>
<proteinExistence type="predicted"/>
<gene>
    <name evidence="2" type="ORF">EXZ61_15730</name>
</gene>
<protein>
    <recommendedName>
        <fullName evidence="1">Bacteriophage CI repressor N-terminal domain-containing protein</fullName>
    </recommendedName>
</protein>
<dbReference type="InterPro" id="IPR010982">
    <property type="entry name" value="Lambda_DNA-bd_dom_sf"/>
</dbReference>
<dbReference type="Gene3D" id="1.10.260.40">
    <property type="entry name" value="lambda repressor-like DNA-binding domains"/>
    <property type="match status" value="1"/>
</dbReference>
<dbReference type="KEGG" id="rhg:EXZ61_15730"/>
<dbReference type="GO" id="GO:0003677">
    <property type="term" value="F:DNA binding"/>
    <property type="evidence" value="ECO:0007669"/>
    <property type="project" value="InterPro"/>
</dbReference>
<evidence type="ECO:0000313" key="2">
    <source>
        <dbReference type="EMBL" id="QDL55505.1"/>
    </source>
</evidence>
<evidence type="ECO:0000259" key="1">
    <source>
        <dbReference type="Pfam" id="PF07022"/>
    </source>
</evidence>
<dbReference type="Pfam" id="PF07022">
    <property type="entry name" value="Phage_CI_repr"/>
    <property type="match status" value="1"/>
</dbReference>
<dbReference type="Proteomes" id="UP000317365">
    <property type="component" value="Chromosome"/>
</dbReference>
<dbReference type="GO" id="GO:0045892">
    <property type="term" value="P:negative regulation of DNA-templated transcription"/>
    <property type="evidence" value="ECO:0007669"/>
    <property type="project" value="InterPro"/>
</dbReference>
<dbReference type="RefSeq" id="WP_142812661.1">
    <property type="nucleotide sequence ID" value="NZ_CP036282.1"/>
</dbReference>
<evidence type="ECO:0000313" key="3">
    <source>
        <dbReference type="Proteomes" id="UP000317365"/>
    </source>
</evidence>
<dbReference type="AlphaFoldDB" id="A0A515ES67"/>
<accession>A0A515ES67</accession>
<feature type="domain" description="Bacteriophage CI repressor N-terminal" evidence="1">
    <location>
        <begin position="7"/>
        <end position="67"/>
    </location>
</feature>
<dbReference type="EMBL" id="CP036282">
    <property type="protein sequence ID" value="QDL55505.1"/>
    <property type="molecule type" value="Genomic_DNA"/>
</dbReference>